<dbReference type="AlphaFoldDB" id="A0A1H8H5W9"/>
<dbReference type="EMBL" id="FOCW01000002">
    <property type="protein sequence ID" value="SEN51781.1"/>
    <property type="molecule type" value="Genomic_DNA"/>
</dbReference>
<keyword evidence="1" id="KW-0732">Signal</keyword>
<feature type="signal peptide" evidence="1">
    <location>
        <begin position="1"/>
        <end position="26"/>
    </location>
</feature>
<dbReference type="STRING" id="1121117.SAMN02745977_01452"/>
<evidence type="ECO:0000259" key="2">
    <source>
        <dbReference type="Pfam" id="PF08750"/>
    </source>
</evidence>
<gene>
    <name evidence="3" type="ORF">SAMN02745977_01452</name>
</gene>
<name>A0A1H8H5W9_9BURK</name>
<proteinExistence type="predicted"/>
<feature type="chain" id="PRO_5011463056" evidence="1">
    <location>
        <begin position="27"/>
        <end position="179"/>
    </location>
</feature>
<sequence>MNRLFRPLPALLLGLVATFAGGSALAQYAGEEESGPWQEAPVPPAPALSSRNLVAVELPEYSTLKVGVDLDSVELGKDGVVRYVMQLQSREGARSAYYQGIRCRTYEVKTYARYDFGATPPGWQDVKTDWTDLHDARSRHAKNLARNGICESYAPPISTKEARRMIKRGKAAWMDPAGM</sequence>
<organism evidence="3 4">
    <name type="scientific">Brachymonas denitrificans DSM 15123</name>
    <dbReference type="NCBI Taxonomy" id="1121117"/>
    <lineage>
        <taxon>Bacteria</taxon>
        <taxon>Pseudomonadati</taxon>
        <taxon>Pseudomonadota</taxon>
        <taxon>Betaproteobacteria</taxon>
        <taxon>Burkholderiales</taxon>
        <taxon>Comamonadaceae</taxon>
        <taxon>Brachymonas</taxon>
    </lineage>
</organism>
<evidence type="ECO:0000313" key="4">
    <source>
        <dbReference type="Proteomes" id="UP000199531"/>
    </source>
</evidence>
<protein>
    <submittedName>
        <fullName evidence="3">CNP1-like family protein</fullName>
    </submittedName>
</protein>
<dbReference type="RefSeq" id="WP_091815962.1">
    <property type="nucleotide sequence ID" value="NZ_FOCW01000002.1"/>
</dbReference>
<evidence type="ECO:0000313" key="3">
    <source>
        <dbReference type="EMBL" id="SEN51781.1"/>
    </source>
</evidence>
<reference evidence="3 4" key="1">
    <citation type="submission" date="2016-10" db="EMBL/GenBank/DDBJ databases">
        <authorList>
            <person name="de Groot N.N."/>
        </authorList>
    </citation>
    <scope>NUCLEOTIDE SEQUENCE [LARGE SCALE GENOMIC DNA]</scope>
    <source>
        <strain evidence="3 4">DSM 15123</strain>
    </source>
</reference>
<evidence type="ECO:0000256" key="1">
    <source>
        <dbReference type="SAM" id="SignalP"/>
    </source>
</evidence>
<feature type="domain" description="CNP1-like uncharacterised" evidence="2">
    <location>
        <begin position="34"/>
        <end position="167"/>
    </location>
</feature>
<accession>A0A1H8H5W9</accession>
<keyword evidence="4" id="KW-1185">Reference proteome</keyword>
<dbReference type="Pfam" id="PF08750">
    <property type="entry name" value="CNP1"/>
    <property type="match status" value="1"/>
</dbReference>
<dbReference type="OrthoDB" id="7066954at2"/>
<dbReference type="Proteomes" id="UP000199531">
    <property type="component" value="Unassembled WGS sequence"/>
</dbReference>
<dbReference type="InterPro" id="IPR014861">
    <property type="entry name" value="CNP1-like_dom"/>
</dbReference>